<feature type="region of interest" description="Disordered" evidence="1">
    <location>
        <begin position="104"/>
        <end position="277"/>
    </location>
</feature>
<sequence>MVAPRLLSVPAQAVVRRPRGVSVQAIAARLLSVLARPATRRLLAMAGVAVAGWLLGAAGQAHADTVPGARLPHAAAPAGGHVTTRDIPPLRAAAPAVHLPRTALRHPRPPLIPVSPSRAADGVAGALRPGTSKITADPSRAPRQSGHGQRAMTGHSGHGNRAMAGRSGHGHRAAAGGGPVTSTGRFAATGASEKASAVHATRSRGSAPAVPRMPRPLPHRAQALPPSTGDGLTQQAGLWRAPGFGAASGRPRSSVLRVGPVPPAVRTAADEPSFSPD</sequence>
<accession>A0ABP8U052</accession>
<dbReference type="Proteomes" id="UP001501442">
    <property type="component" value="Unassembled WGS sequence"/>
</dbReference>
<comment type="caution">
    <text evidence="2">The sequence shown here is derived from an EMBL/GenBank/DDBJ whole genome shotgun (WGS) entry which is preliminary data.</text>
</comment>
<proteinExistence type="predicted"/>
<reference evidence="3" key="1">
    <citation type="journal article" date="2019" name="Int. J. Syst. Evol. Microbiol.">
        <title>The Global Catalogue of Microorganisms (GCM) 10K type strain sequencing project: providing services to taxonomists for standard genome sequencing and annotation.</title>
        <authorList>
            <consortium name="The Broad Institute Genomics Platform"/>
            <consortium name="The Broad Institute Genome Sequencing Center for Infectious Disease"/>
            <person name="Wu L."/>
            <person name="Ma J."/>
        </authorList>
    </citation>
    <scope>NUCLEOTIDE SEQUENCE [LARGE SCALE GENOMIC DNA]</scope>
    <source>
        <strain evidence="3">JCM 17939</strain>
    </source>
</reference>
<dbReference type="EMBL" id="BAABHK010000001">
    <property type="protein sequence ID" value="GAA4620396.1"/>
    <property type="molecule type" value="Genomic_DNA"/>
</dbReference>
<evidence type="ECO:0000256" key="1">
    <source>
        <dbReference type="SAM" id="MobiDB-lite"/>
    </source>
</evidence>
<name>A0ABP8U052_9ACTN</name>
<evidence type="ECO:0000313" key="3">
    <source>
        <dbReference type="Proteomes" id="UP001501442"/>
    </source>
</evidence>
<gene>
    <name evidence="2" type="ORF">GCM10023196_004210</name>
</gene>
<organism evidence="2 3">
    <name type="scientific">Actinoallomurus vinaceus</name>
    <dbReference type="NCBI Taxonomy" id="1080074"/>
    <lineage>
        <taxon>Bacteria</taxon>
        <taxon>Bacillati</taxon>
        <taxon>Actinomycetota</taxon>
        <taxon>Actinomycetes</taxon>
        <taxon>Streptosporangiales</taxon>
        <taxon>Thermomonosporaceae</taxon>
        <taxon>Actinoallomurus</taxon>
    </lineage>
</organism>
<protein>
    <submittedName>
        <fullName evidence="2">Uncharacterized protein</fullName>
    </submittedName>
</protein>
<evidence type="ECO:0000313" key="2">
    <source>
        <dbReference type="EMBL" id="GAA4620396.1"/>
    </source>
</evidence>
<keyword evidence="3" id="KW-1185">Reference proteome</keyword>